<name>A0A7J8MYN1_9ROSI</name>
<reference evidence="5 6" key="1">
    <citation type="journal article" date="2019" name="Genome Biol. Evol.">
        <title>Insights into the evolution of the New World diploid cottons (Gossypium, subgenus Houzingenia) based on genome sequencing.</title>
        <authorList>
            <person name="Grover C.E."/>
            <person name="Arick M.A. 2nd"/>
            <person name="Thrash A."/>
            <person name="Conover J.L."/>
            <person name="Sanders W.S."/>
            <person name="Peterson D.G."/>
            <person name="Frelichowski J.E."/>
            <person name="Scheffler J.A."/>
            <person name="Scheffler B.E."/>
            <person name="Wendel J.F."/>
        </authorList>
    </citation>
    <scope>NUCLEOTIDE SEQUENCE [LARGE SCALE GENOMIC DNA]</scope>
    <source>
        <strain evidence="5">157</strain>
        <tissue evidence="5">Leaf</tissue>
    </source>
</reference>
<evidence type="ECO:0000259" key="4">
    <source>
        <dbReference type="Pfam" id="PF23654"/>
    </source>
</evidence>
<gene>
    <name evidence="5" type="ORF">Golob_003455</name>
</gene>
<accession>A0A7J8MYN1</accession>
<evidence type="ECO:0000256" key="1">
    <source>
        <dbReference type="SAM" id="MobiDB-lite"/>
    </source>
</evidence>
<feature type="region of interest" description="Disordered" evidence="1">
    <location>
        <begin position="299"/>
        <end position="319"/>
    </location>
</feature>
<proteinExistence type="predicted"/>
<evidence type="ECO:0008006" key="7">
    <source>
        <dbReference type="Google" id="ProtNLM"/>
    </source>
</evidence>
<dbReference type="SUPFAM" id="SSF48371">
    <property type="entry name" value="ARM repeat"/>
    <property type="match status" value="1"/>
</dbReference>
<keyword evidence="6" id="KW-1185">Reference proteome</keyword>
<feature type="domain" description="Putative E3 ubiquitin-protein ligase LIN ARM repeats" evidence="4">
    <location>
        <begin position="437"/>
        <end position="598"/>
    </location>
</feature>
<dbReference type="InterPro" id="IPR056512">
    <property type="entry name" value="LIN_N"/>
</dbReference>
<dbReference type="Pfam" id="PF23628">
    <property type="entry name" value="ARM_LIN_C"/>
    <property type="match status" value="1"/>
</dbReference>
<feature type="domain" description="Putative E3 ubiquitin-protein ligase LIN ARM-like" evidence="3">
    <location>
        <begin position="599"/>
        <end position="927"/>
    </location>
</feature>
<dbReference type="Pfam" id="PF23654">
    <property type="entry name" value="ARM_LIN_2nd"/>
    <property type="match status" value="1"/>
</dbReference>
<dbReference type="Pfam" id="PF23568">
    <property type="entry name" value="ARM_LIN"/>
    <property type="match status" value="1"/>
</dbReference>
<feature type="domain" description="Putative E3 ubiquitin-protein ligase LIN N-terminal" evidence="2">
    <location>
        <begin position="75"/>
        <end position="302"/>
    </location>
</feature>
<dbReference type="Proteomes" id="UP000593572">
    <property type="component" value="Unassembled WGS sequence"/>
</dbReference>
<evidence type="ECO:0000313" key="5">
    <source>
        <dbReference type="EMBL" id="MBA0569744.1"/>
    </source>
</evidence>
<dbReference type="InterPro" id="IPR016024">
    <property type="entry name" value="ARM-type_fold"/>
</dbReference>
<evidence type="ECO:0000259" key="3">
    <source>
        <dbReference type="Pfam" id="PF23628"/>
    </source>
</evidence>
<dbReference type="PANTHER" id="PTHR35549:SF3">
    <property type="entry name" value="E3 UBIQUITIN-PROTEIN LIGASE LIN"/>
    <property type="match status" value="1"/>
</dbReference>
<evidence type="ECO:0000259" key="2">
    <source>
        <dbReference type="Pfam" id="PF23568"/>
    </source>
</evidence>
<evidence type="ECO:0000313" key="6">
    <source>
        <dbReference type="Proteomes" id="UP000593572"/>
    </source>
</evidence>
<dbReference type="InterPro" id="IPR055566">
    <property type="entry name" value="ARM_LIN"/>
</dbReference>
<protein>
    <recommendedName>
        <fullName evidence="7">E3 ubiquitin-protein ligase LIN</fullName>
    </recommendedName>
</protein>
<dbReference type="AlphaFoldDB" id="A0A7J8MYN1"/>
<comment type="caution">
    <text evidence="5">The sequence shown here is derived from an EMBL/GenBank/DDBJ whole genome shotgun (WGS) entry which is preliminary data.</text>
</comment>
<sequence>MASSLHQLLKEEGFEKGKLLKNQLDDSTALPIYICHGRKSSEITEHKDEKTVIRNGSSVFSSFKPKSDEPVIDEAAIKAVISILGGYTGRYLKDESYRAMVKDKCTSCLLSRRKAGSDGGIFMNMELGIESIDKLVEDRGNKKELRMKLLRNSIRLLSIVASLNCEKSRNGSTCGVPHSHLSACAQLYLSIVYKLEKNHRLSARHLLQVFCDSAFLARTHLLPDLWDHFFLPHLLHLKVWYHKELEHLSNLGNALKETKMKALSKLYNDQMDMGTAMFAMYYKEWLKIGAKVPPVPTVPLPSSSSYGSSRRRSSESHASVSSINRNLYQTVFGATTEWQSMELDRRIRTSIDICCLESEENEFKYENYNQNKKKTHRRSSSSHIYSTPRTELLPETQKSGHFRLFSCQSRPKGCLVNGKIDVRNNSKRNLEHLDLPLSDLNKAIATICSSDVLSDCEIAIRVMTKAWLDSHGDSTIEAALTTAPIIEGVLEVLFASNDNEVMELAILILAEFITRSKVNRQTILNSDPQLEIFLKLLKNSSLFLKAAVLLYLLRPKAKQMISTEWIPLSLRVLEFGEHLQTLYTIRCSPQVAALYFLDQLLTGFNEDRNLENACQLVSLGGLNLLMRNVEFGGVLERNKAALIISCCIRADGSCRHYVADKLNKAALIELMVGNCKDSNGSVIALLTELLCLNRRTRMMKFLNELLRGWGGLNTMHILLACLHKALPEERPLVAALLLQLDLLGDPFRCSVYREEAVEVIIETLDCEKCNEKIQQQSAKALTMLGGRFSYMGEATTESWLLKQAGFHENLEDSFQKKEIGDNFLDEGEEEIENWQKKAAIALLNSGNKRFLAALSNSMAKDIPSLARASLVTIAWMSCFLHLAGDKDFQAMASSILTPRLLESSNSNRVLEERVLATFSLQQIRKSSGDIFKASLGHSIISFL</sequence>
<dbReference type="PANTHER" id="PTHR35549">
    <property type="entry name" value="OS04G0584500 PROTEIN"/>
    <property type="match status" value="1"/>
</dbReference>
<dbReference type="EMBL" id="JABEZX010000011">
    <property type="protein sequence ID" value="MBA0569744.1"/>
    <property type="molecule type" value="Genomic_DNA"/>
</dbReference>
<dbReference type="InterPro" id="IPR056514">
    <property type="entry name" value="ARM_LIN_2nd"/>
</dbReference>
<organism evidence="5 6">
    <name type="scientific">Gossypium lobatum</name>
    <dbReference type="NCBI Taxonomy" id="34289"/>
    <lineage>
        <taxon>Eukaryota</taxon>
        <taxon>Viridiplantae</taxon>
        <taxon>Streptophyta</taxon>
        <taxon>Embryophyta</taxon>
        <taxon>Tracheophyta</taxon>
        <taxon>Spermatophyta</taxon>
        <taxon>Magnoliopsida</taxon>
        <taxon>eudicotyledons</taxon>
        <taxon>Gunneridae</taxon>
        <taxon>Pentapetalae</taxon>
        <taxon>rosids</taxon>
        <taxon>malvids</taxon>
        <taxon>Malvales</taxon>
        <taxon>Malvaceae</taxon>
        <taxon>Malvoideae</taxon>
        <taxon>Gossypium</taxon>
    </lineage>
</organism>